<sequence>MIRIFVLVGIVGGLAIAYLAVFAVGPTMQLPPSESLLTGFRAQGVVPASFDLAENEEVEHEIFGVPDEDEAQLEMAMKAMGGMNMGAMKMEGDTGAKMKLNPDGTMMTNPDGSMVMETAEEPPHGEEAAEEVPHGEGEARGGLKITSDGAVDREIELKMTEWGFSEMNIEVTKGERIRFNVVNDGEILHEFMIMQMVQMQAVSYRVNRADWSLLEHDALYEKSLLLPDGKVSFVLEIQEDGAWMFMCMLPYHMEMGMMGQMATPGMAMDMQM</sequence>
<evidence type="ECO:0000256" key="3">
    <source>
        <dbReference type="SAM" id="MobiDB-lite"/>
    </source>
</evidence>
<feature type="compositionally biased region" description="Basic and acidic residues" evidence="3">
    <location>
        <begin position="121"/>
        <end position="141"/>
    </location>
</feature>
<name>A0A3B0T4R7_9ZZZZ</name>
<dbReference type="Gene3D" id="2.60.40.420">
    <property type="entry name" value="Cupredoxins - blue copper proteins"/>
    <property type="match status" value="1"/>
</dbReference>
<dbReference type="InterPro" id="IPR011706">
    <property type="entry name" value="Cu-oxidase_C"/>
</dbReference>
<evidence type="ECO:0000313" key="5">
    <source>
        <dbReference type="EMBL" id="VAW11930.1"/>
    </source>
</evidence>
<dbReference type="PROSITE" id="PS00079">
    <property type="entry name" value="MULTICOPPER_OXIDASE1"/>
    <property type="match status" value="1"/>
</dbReference>
<dbReference type="InterPro" id="IPR050845">
    <property type="entry name" value="Cu-binding_ET"/>
</dbReference>
<dbReference type="PANTHER" id="PTHR38439:SF3">
    <property type="entry name" value="COPPER-RESISTANT CUPROPROTEIN COPI"/>
    <property type="match status" value="1"/>
</dbReference>
<accession>A0A3B0T4R7</accession>
<reference evidence="5" key="1">
    <citation type="submission" date="2018-06" db="EMBL/GenBank/DDBJ databases">
        <authorList>
            <person name="Zhirakovskaya E."/>
        </authorList>
    </citation>
    <scope>NUCLEOTIDE SEQUENCE</scope>
</reference>
<organism evidence="5">
    <name type="scientific">hydrothermal vent metagenome</name>
    <dbReference type="NCBI Taxonomy" id="652676"/>
    <lineage>
        <taxon>unclassified sequences</taxon>
        <taxon>metagenomes</taxon>
        <taxon>ecological metagenomes</taxon>
    </lineage>
</organism>
<dbReference type="EMBL" id="UOEM01000037">
    <property type="protein sequence ID" value="VAW11930.1"/>
    <property type="molecule type" value="Genomic_DNA"/>
</dbReference>
<dbReference type="Pfam" id="PF07731">
    <property type="entry name" value="Cu-oxidase_2"/>
    <property type="match status" value="1"/>
</dbReference>
<dbReference type="PANTHER" id="PTHR38439">
    <property type="entry name" value="AURACYANIN-B"/>
    <property type="match status" value="1"/>
</dbReference>
<feature type="region of interest" description="Disordered" evidence="3">
    <location>
        <begin position="118"/>
        <end position="143"/>
    </location>
</feature>
<dbReference type="InterPro" id="IPR033138">
    <property type="entry name" value="Cu_oxidase_CS"/>
</dbReference>
<keyword evidence="2" id="KW-0186">Copper</keyword>
<evidence type="ECO:0000256" key="1">
    <source>
        <dbReference type="ARBA" id="ARBA00022723"/>
    </source>
</evidence>
<dbReference type="GO" id="GO:0005507">
    <property type="term" value="F:copper ion binding"/>
    <property type="evidence" value="ECO:0007669"/>
    <property type="project" value="InterPro"/>
</dbReference>
<dbReference type="AlphaFoldDB" id="A0A3B0T4R7"/>
<protein>
    <recommendedName>
        <fullName evidence="4">Plastocyanin-like domain-containing protein</fullName>
    </recommendedName>
</protein>
<gene>
    <name evidence="5" type="ORF">MNBD_ALPHA09-2364</name>
</gene>
<evidence type="ECO:0000259" key="4">
    <source>
        <dbReference type="Pfam" id="PF07731"/>
    </source>
</evidence>
<dbReference type="GO" id="GO:0016491">
    <property type="term" value="F:oxidoreductase activity"/>
    <property type="evidence" value="ECO:0007669"/>
    <property type="project" value="InterPro"/>
</dbReference>
<dbReference type="InterPro" id="IPR008972">
    <property type="entry name" value="Cupredoxin"/>
</dbReference>
<feature type="domain" description="Plastocyanin-like" evidence="4">
    <location>
        <begin position="159"/>
        <end position="263"/>
    </location>
</feature>
<proteinExistence type="predicted"/>
<evidence type="ECO:0000256" key="2">
    <source>
        <dbReference type="ARBA" id="ARBA00023008"/>
    </source>
</evidence>
<keyword evidence="1" id="KW-0479">Metal-binding</keyword>
<dbReference type="SUPFAM" id="SSF49503">
    <property type="entry name" value="Cupredoxins"/>
    <property type="match status" value="1"/>
</dbReference>